<feature type="domain" description="Beta-lactamase-related" evidence="2">
    <location>
        <begin position="25"/>
        <end position="227"/>
    </location>
</feature>
<reference evidence="3 4" key="1">
    <citation type="submission" date="2023-08" db="EMBL/GenBank/DDBJ databases">
        <title>Black Yeasts Isolated from many extreme environments.</title>
        <authorList>
            <person name="Coleine C."/>
            <person name="Stajich J.E."/>
            <person name="Selbmann L."/>
        </authorList>
    </citation>
    <scope>NUCLEOTIDE SEQUENCE [LARGE SCALE GENOMIC DNA]</scope>
    <source>
        <strain evidence="3 4">CCFEE 5910</strain>
    </source>
</reference>
<protein>
    <recommendedName>
        <fullName evidence="2">Beta-lactamase-related domain-containing protein</fullName>
    </recommendedName>
</protein>
<gene>
    <name evidence="3" type="ORF">LTR05_005875</name>
</gene>
<dbReference type="Proteomes" id="UP001309876">
    <property type="component" value="Unassembled WGS sequence"/>
</dbReference>
<comment type="similarity">
    <text evidence="1">Belongs to the peptidase S12 family.</text>
</comment>
<evidence type="ECO:0000259" key="2">
    <source>
        <dbReference type="Pfam" id="PF00144"/>
    </source>
</evidence>
<accession>A0AAN7SZL0</accession>
<dbReference type="InterPro" id="IPR050491">
    <property type="entry name" value="AmpC-like"/>
</dbReference>
<dbReference type="EMBL" id="JAVRRJ010000005">
    <property type="protein sequence ID" value="KAK5084796.1"/>
    <property type="molecule type" value="Genomic_DNA"/>
</dbReference>
<sequence>MAENVPRQWTVLGPPPPHGSIEADLDQEMHKFMADNNVRNAQLAIGKNGKVLTSRSYSWSWGEHVTEDADTFLLASVSKAFCCAAIYELFPDENVRKATKAADVLGWGSSSVDKGYDQMTVQQLVDHTAGFGYDETSPSPNEWTYLSRKAAAHLQRDVTTPEDLVDYVRTIPLAYEPFDSEKHDMWKYSNIGYVVLSMIVAKKSNKPYFDSLLQDVLAKNGLGSMNLYTVDTRPSEYGYDFIRAPPYSYDEGLPSYDYKEQTKTVPAVYGGDAAWFCGLNMHAGYGRTGSTWGASTFIWNRRDGRDLAILMNTRESEKGGLRFDAEDSQGNGIGAVNRPQGLFNFEGSPIHHVMEKHPQ</sequence>
<keyword evidence="4" id="KW-1185">Reference proteome</keyword>
<dbReference type="Pfam" id="PF00144">
    <property type="entry name" value="Beta-lactamase"/>
    <property type="match status" value="1"/>
</dbReference>
<dbReference type="AlphaFoldDB" id="A0AAN7SZL0"/>
<organism evidence="3 4">
    <name type="scientific">Lithohypha guttulata</name>
    <dbReference type="NCBI Taxonomy" id="1690604"/>
    <lineage>
        <taxon>Eukaryota</taxon>
        <taxon>Fungi</taxon>
        <taxon>Dikarya</taxon>
        <taxon>Ascomycota</taxon>
        <taxon>Pezizomycotina</taxon>
        <taxon>Eurotiomycetes</taxon>
        <taxon>Chaetothyriomycetidae</taxon>
        <taxon>Chaetothyriales</taxon>
        <taxon>Trichomeriaceae</taxon>
        <taxon>Lithohypha</taxon>
    </lineage>
</organism>
<proteinExistence type="inferred from homology"/>
<comment type="caution">
    <text evidence="3">The sequence shown here is derived from an EMBL/GenBank/DDBJ whole genome shotgun (WGS) entry which is preliminary data.</text>
</comment>
<evidence type="ECO:0000256" key="1">
    <source>
        <dbReference type="ARBA" id="ARBA00038215"/>
    </source>
</evidence>
<evidence type="ECO:0000313" key="4">
    <source>
        <dbReference type="Proteomes" id="UP001309876"/>
    </source>
</evidence>
<name>A0AAN7SZL0_9EURO</name>
<dbReference type="InterPro" id="IPR012338">
    <property type="entry name" value="Beta-lactam/transpept-like"/>
</dbReference>
<dbReference type="InterPro" id="IPR001466">
    <property type="entry name" value="Beta-lactam-related"/>
</dbReference>
<dbReference type="SUPFAM" id="SSF56601">
    <property type="entry name" value="beta-lactamase/transpeptidase-like"/>
    <property type="match status" value="1"/>
</dbReference>
<dbReference type="PANTHER" id="PTHR46825">
    <property type="entry name" value="D-ALANYL-D-ALANINE-CARBOXYPEPTIDASE/ENDOPEPTIDASE AMPH"/>
    <property type="match status" value="1"/>
</dbReference>
<dbReference type="PANTHER" id="PTHR46825:SF9">
    <property type="entry name" value="BETA-LACTAMASE-RELATED DOMAIN-CONTAINING PROTEIN"/>
    <property type="match status" value="1"/>
</dbReference>
<evidence type="ECO:0000313" key="3">
    <source>
        <dbReference type="EMBL" id="KAK5084796.1"/>
    </source>
</evidence>
<dbReference type="Gene3D" id="3.40.710.10">
    <property type="entry name" value="DD-peptidase/beta-lactamase superfamily"/>
    <property type="match status" value="1"/>
</dbReference>